<protein>
    <recommendedName>
        <fullName evidence="12">Peptidase S1 domain-containing protein</fullName>
    </recommendedName>
</protein>
<evidence type="ECO:0000256" key="1">
    <source>
        <dbReference type="ARBA" id="ARBA00004613"/>
    </source>
</evidence>
<evidence type="ECO:0000256" key="11">
    <source>
        <dbReference type="RuleBase" id="RU363034"/>
    </source>
</evidence>
<dbReference type="SMART" id="SM00020">
    <property type="entry name" value="Tryp_SPc"/>
    <property type="match status" value="2"/>
</dbReference>
<dbReference type="EMBL" id="JBEDNZ010000020">
    <property type="protein sequence ID" value="KAL0819704.1"/>
    <property type="molecule type" value="Genomic_DNA"/>
</dbReference>
<accession>A0ABD0SKZ3</accession>
<dbReference type="PROSITE" id="PS00134">
    <property type="entry name" value="TRYPSIN_HIS"/>
    <property type="match status" value="2"/>
</dbReference>
<proteinExistence type="inferred from homology"/>
<evidence type="ECO:0000256" key="9">
    <source>
        <dbReference type="ARBA" id="ARBA00023180"/>
    </source>
</evidence>
<keyword evidence="8" id="KW-1015">Disulfide bond</keyword>
<keyword evidence="2" id="KW-0964">Secreted</keyword>
<dbReference type="PANTHER" id="PTHR24256">
    <property type="entry name" value="TRYPTASE-RELATED"/>
    <property type="match status" value="1"/>
</dbReference>
<dbReference type="InterPro" id="IPR001314">
    <property type="entry name" value="Peptidase_S1A"/>
</dbReference>
<dbReference type="InterPro" id="IPR051487">
    <property type="entry name" value="Ser/Thr_Proteases_Immune/Dev"/>
</dbReference>
<dbReference type="AlphaFoldDB" id="A0ABD0SKZ3"/>
<reference evidence="13 14" key="1">
    <citation type="submission" date="2024-06" db="EMBL/GenBank/DDBJ databases">
        <title>A chromosome-level genome assembly of beet webworm, Loxostege sticticalis.</title>
        <authorList>
            <person name="Zhang Y."/>
        </authorList>
    </citation>
    <scope>NUCLEOTIDE SEQUENCE [LARGE SCALE GENOMIC DNA]</scope>
    <source>
        <strain evidence="13">AQ028</strain>
        <tissue evidence="13">Male pupae</tissue>
    </source>
</reference>
<dbReference type="CDD" id="cd00190">
    <property type="entry name" value="Tryp_SPc"/>
    <property type="match status" value="2"/>
</dbReference>
<evidence type="ECO:0000259" key="12">
    <source>
        <dbReference type="PROSITE" id="PS50240"/>
    </source>
</evidence>
<gene>
    <name evidence="13" type="ORF">ABMA28_007761</name>
</gene>
<keyword evidence="4" id="KW-0732">Signal</keyword>
<dbReference type="Gene3D" id="2.40.10.10">
    <property type="entry name" value="Trypsin-like serine proteases"/>
    <property type="match status" value="5"/>
</dbReference>
<evidence type="ECO:0000256" key="8">
    <source>
        <dbReference type="ARBA" id="ARBA00023157"/>
    </source>
</evidence>
<evidence type="ECO:0000313" key="14">
    <source>
        <dbReference type="Proteomes" id="UP001549921"/>
    </source>
</evidence>
<dbReference type="InterPro" id="IPR033116">
    <property type="entry name" value="TRYPSIN_SER"/>
</dbReference>
<name>A0ABD0SKZ3_LOXSC</name>
<evidence type="ECO:0000256" key="7">
    <source>
        <dbReference type="ARBA" id="ARBA00023145"/>
    </source>
</evidence>
<evidence type="ECO:0000256" key="3">
    <source>
        <dbReference type="ARBA" id="ARBA00022670"/>
    </source>
</evidence>
<dbReference type="InterPro" id="IPR009003">
    <property type="entry name" value="Peptidase_S1_PA"/>
</dbReference>
<evidence type="ECO:0000256" key="2">
    <source>
        <dbReference type="ARBA" id="ARBA00022525"/>
    </source>
</evidence>
<dbReference type="InterPro" id="IPR043504">
    <property type="entry name" value="Peptidase_S1_PA_chymotrypsin"/>
</dbReference>
<sequence>MLVNLAFVAVVVSQYIAIAHENAVESWIPNHPAWKKLNLVECGDSAADRIIGGTNAALGQFPWIVRLGYVFSDGDGEMDWMCGGALVTDRHVVTAAHCMPTPDDDYSLTTIRLGEHDTRTNPDCELSVCAPPVQDRKVKNITKHPNFNNPPFHNDIAIIEMDMPANLNDYVAPICLPQKDDQLKGVRIGELVTAAGWGKMNMTTEERAEILQVVALPIVEPNMCDLFGHEFKLLQSEICAGAQYNKDACGGDSGGPLMKVFDTPDGPKNFLVGIVSFGPTVCGIRKPGVYSSVIYFLKWILDNIMYETMSWENTWIISAVILIFGEAHTDEPIPKNTVTPYSNLTIPFSETDDQSYRHITDFESSGTKNNQDKANDAYQFKNITLQNNLDGSGRFKLLPDRSVCGPLNEEERIYGGENTAIDEFPWLARIKYVLDNGKEVYACAGSLITDNYVLTAAHCAVNLTIKEVRLGDWNLETEFDCQGRVCSGNAIDVKIVEVVPYPSYNKNDSFKGDIALLRLQRPVNFTDYIRPICLPTSEYVSNHDYYPGSVYWTAGWGKTEFEKKPPIKKKVELNAVPISECRIKQSILSDDTAPFTICAGGMEGKDTCVGDSGGSLVELVQENNTTNWFIMGVTSYGYKECGSEGRPGLYARITPYMNWILQNIGS</sequence>
<evidence type="ECO:0000256" key="6">
    <source>
        <dbReference type="ARBA" id="ARBA00022825"/>
    </source>
</evidence>
<keyword evidence="9" id="KW-0325">Glycoprotein</keyword>
<feature type="domain" description="Peptidase S1" evidence="12">
    <location>
        <begin position="50"/>
        <end position="305"/>
    </location>
</feature>
<keyword evidence="6 11" id="KW-0720">Serine protease</keyword>
<dbReference type="FunFam" id="2.40.10.10:FF:000028">
    <property type="entry name" value="Serine protease easter"/>
    <property type="match status" value="1"/>
</dbReference>
<dbReference type="GO" id="GO:0008236">
    <property type="term" value="F:serine-type peptidase activity"/>
    <property type="evidence" value="ECO:0007669"/>
    <property type="project" value="UniProtKB-KW"/>
</dbReference>
<dbReference type="InterPro" id="IPR001254">
    <property type="entry name" value="Trypsin_dom"/>
</dbReference>
<evidence type="ECO:0000256" key="5">
    <source>
        <dbReference type="ARBA" id="ARBA00022801"/>
    </source>
</evidence>
<dbReference type="InterPro" id="IPR018114">
    <property type="entry name" value="TRYPSIN_HIS"/>
</dbReference>
<dbReference type="Pfam" id="PF00089">
    <property type="entry name" value="Trypsin"/>
    <property type="match status" value="2"/>
</dbReference>
<dbReference type="SUPFAM" id="SSF50494">
    <property type="entry name" value="Trypsin-like serine proteases"/>
    <property type="match status" value="2"/>
</dbReference>
<dbReference type="PROSITE" id="PS00135">
    <property type="entry name" value="TRYPSIN_SER"/>
    <property type="match status" value="2"/>
</dbReference>
<dbReference type="FunFam" id="2.40.10.10:FF:000146">
    <property type="entry name" value="Serine protease 53"/>
    <property type="match status" value="1"/>
</dbReference>
<dbReference type="GO" id="GO:0005576">
    <property type="term" value="C:extracellular region"/>
    <property type="evidence" value="ECO:0007669"/>
    <property type="project" value="UniProtKB-SubCell"/>
</dbReference>
<dbReference type="Proteomes" id="UP001549921">
    <property type="component" value="Unassembled WGS sequence"/>
</dbReference>
<keyword evidence="3 11" id="KW-0645">Protease</keyword>
<keyword evidence="7" id="KW-0865">Zymogen</keyword>
<keyword evidence="5 11" id="KW-0378">Hydrolase</keyword>
<dbReference type="PROSITE" id="PS50240">
    <property type="entry name" value="TRYPSIN_DOM"/>
    <property type="match status" value="2"/>
</dbReference>
<organism evidence="13 14">
    <name type="scientific">Loxostege sticticalis</name>
    <name type="common">Beet webworm moth</name>
    <dbReference type="NCBI Taxonomy" id="481309"/>
    <lineage>
        <taxon>Eukaryota</taxon>
        <taxon>Metazoa</taxon>
        <taxon>Ecdysozoa</taxon>
        <taxon>Arthropoda</taxon>
        <taxon>Hexapoda</taxon>
        <taxon>Insecta</taxon>
        <taxon>Pterygota</taxon>
        <taxon>Neoptera</taxon>
        <taxon>Endopterygota</taxon>
        <taxon>Lepidoptera</taxon>
        <taxon>Glossata</taxon>
        <taxon>Ditrysia</taxon>
        <taxon>Pyraloidea</taxon>
        <taxon>Crambidae</taxon>
        <taxon>Pyraustinae</taxon>
        <taxon>Loxostege</taxon>
    </lineage>
</organism>
<comment type="caution">
    <text evidence="13">The sequence shown here is derived from an EMBL/GenBank/DDBJ whole genome shotgun (WGS) entry which is preliminary data.</text>
</comment>
<feature type="domain" description="Peptidase S1" evidence="12">
    <location>
        <begin position="413"/>
        <end position="665"/>
    </location>
</feature>
<evidence type="ECO:0000313" key="13">
    <source>
        <dbReference type="EMBL" id="KAL0819704.1"/>
    </source>
</evidence>
<evidence type="ECO:0000256" key="10">
    <source>
        <dbReference type="ARBA" id="ARBA00024195"/>
    </source>
</evidence>
<dbReference type="PRINTS" id="PR00722">
    <property type="entry name" value="CHYMOTRYPSIN"/>
</dbReference>
<evidence type="ECO:0000256" key="4">
    <source>
        <dbReference type="ARBA" id="ARBA00022729"/>
    </source>
</evidence>
<comment type="similarity">
    <text evidence="10">Belongs to the peptidase S1 family. CLIP subfamily.</text>
</comment>
<comment type="subcellular location">
    <subcellularLocation>
        <location evidence="1">Secreted</location>
    </subcellularLocation>
</comment>
<dbReference type="GO" id="GO:0006508">
    <property type="term" value="P:proteolysis"/>
    <property type="evidence" value="ECO:0007669"/>
    <property type="project" value="UniProtKB-KW"/>
</dbReference>